<evidence type="ECO:0000259" key="3">
    <source>
        <dbReference type="PROSITE" id="PS50853"/>
    </source>
</evidence>
<proteinExistence type="predicted"/>
<gene>
    <name evidence="4" type="ORF">SAMN02745114_01613</name>
</gene>
<dbReference type="RefSeq" id="WP_078769047.1">
    <property type="nucleotide sequence ID" value="NZ_FUWW01000023.1"/>
</dbReference>
<organism evidence="4 5">
    <name type="scientific">Eubacterium coprostanoligenes</name>
    <dbReference type="NCBI Taxonomy" id="290054"/>
    <lineage>
        <taxon>Bacteria</taxon>
        <taxon>Bacillati</taxon>
        <taxon>Bacillota</taxon>
        <taxon>Clostridia</taxon>
        <taxon>Eubacteriales</taxon>
        <taxon>Eubacteriaceae</taxon>
        <taxon>Eubacterium</taxon>
    </lineage>
</organism>
<name>A0A1T4NIM6_9FIRM</name>
<evidence type="ECO:0000313" key="5">
    <source>
        <dbReference type="Proteomes" id="UP000190657"/>
    </source>
</evidence>
<evidence type="ECO:0000256" key="1">
    <source>
        <dbReference type="SAM" id="MobiDB-lite"/>
    </source>
</evidence>
<dbReference type="SUPFAM" id="SSF49265">
    <property type="entry name" value="Fibronectin type III"/>
    <property type="match status" value="1"/>
</dbReference>
<dbReference type="AlphaFoldDB" id="A0A1T4NIM6"/>
<dbReference type="InterPro" id="IPR013783">
    <property type="entry name" value="Ig-like_fold"/>
</dbReference>
<dbReference type="EMBL" id="FUWW01000023">
    <property type="protein sequence ID" value="SJZ79150.1"/>
    <property type="molecule type" value="Genomic_DNA"/>
</dbReference>
<dbReference type="PROSITE" id="PS50853">
    <property type="entry name" value="FN3"/>
    <property type="match status" value="1"/>
</dbReference>
<protein>
    <recommendedName>
        <fullName evidence="3">Fibronectin type-III domain-containing protein</fullName>
    </recommendedName>
</protein>
<keyword evidence="2" id="KW-0732">Signal</keyword>
<sequence>MKKLLSVLLSAVMIFSAVVPFSALAETKALGLKEVVTAQVEAKADMLGAMNYLKASTPQTVANSYEVHKFAQAGGDVSEYLTALESNLKANNGKIMARQAKETEDSENLVYYAVAIDILTILGKDVTNFGGYNVKQAFETFAQTNKNVSNPYFYRCIVEACKAIGNDELARDLIDQMSKSYKVGSGLDNWGYSCDNTSVYVATVAPYKAYYQTNYNDALKLIAGYKKNKGYCYQTTFEENANSTAMALMAYSAAGDFDKAYEAYQLLKNFESKNNNGVFMAADWKTGAMTENQLATADALRALSYFDDACEQKIKDLSNSDSTKPTQPAPTIKPETAKPQLTTPAKTKVQKISTGKKSITAQWKKVAGVSAYQVQIATNKKFSKNKKTFKVSKKSTKVKIKKLKAKKVYYVRVRSYKKVNGKKVYSKWSTIRKVKTK</sequence>
<dbReference type="Gene3D" id="2.60.40.10">
    <property type="entry name" value="Immunoglobulins"/>
    <property type="match status" value="1"/>
</dbReference>
<reference evidence="4 5" key="1">
    <citation type="submission" date="2017-02" db="EMBL/GenBank/DDBJ databases">
        <authorList>
            <person name="Peterson S.W."/>
        </authorList>
    </citation>
    <scope>NUCLEOTIDE SEQUENCE [LARGE SCALE GENOMIC DNA]</scope>
    <source>
        <strain evidence="4 5">ATCC 51222</strain>
    </source>
</reference>
<keyword evidence="5" id="KW-1185">Reference proteome</keyword>
<feature type="chain" id="PRO_5010580510" description="Fibronectin type-III domain-containing protein" evidence="2">
    <location>
        <begin position="26"/>
        <end position="437"/>
    </location>
</feature>
<evidence type="ECO:0000256" key="2">
    <source>
        <dbReference type="SAM" id="SignalP"/>
    </source>
</evidence>
<dbReference type="Proteomes" id="UP000190657">
    <property type="component" value="Unassembled WGS sequence"/>
</dbReference>
<feature type="region of interest" description="Disordered" evidence="1">
    <location>
        <begin position="317"/>
        <end position="345"/>
    </location>
</feature>
<evidence type="ECO:0000313" key="4">
    <source>
        <dbReference type="EMBL" id="SJZ79150.1"/>
    </source>
</evidence>
<feature type="signal peptide" evidence="2">
    <location>
        <begin position="1"/>
        <end position="25"/>
    </location>
</feature>
<accession>A0A1T4NIM6</accession>
<dbReference type="STRING" id="290054.SAMN02745114_01613"/>
<dbReference type="InterPro" id="IPR036116">
    <property type="entry name" value="FN3_sf"/>
</dbReference>
<feature type="domain" description="Fibronectin type-III" evidence="3">
    <location>
        <begin position="343"/>
        <end position="437"/>
    </location>
</feature>
<dbReference type="InterPro" id="IPR003961">
    <property type="entry name" value="FN3_dom"/>
</dbReference>
<dbReference type="OrthoDB" id="411361at2"/>